<protein>
    <submittedName>
        <fullName evidence="3">Uncharacterized protein</fullName>
    </submittedName>
</protein>
<evidence type="ECO:0000313" key="3">
    <source>
        <dbReference type="EMBL" id="NPE25638.1"/>
    </source>
</evidence>
<feature type="transmembrane region" description="Helical" evidence="2">
    <location>
        <begin position="98"/>
        <end position="124"/>
    </location>
</feature>
<sequence>MSNLLSQVNLKNKVSRNGFDLSFRNAFTAKVGELLPICVKDCLPGDKFKINTSWFTRTQPVQSAAYSRFREYVDVFLFPIVFFGVRLMILSYRPVKCLLLLLLFQVFILLSLLIPILLLVIFVIISKSCVLCVQLLKVKISLVLSVIHFLVS</sequence>
<evidence type="ECO:0000256" key="2">
    <source>
        <dbReference type="SAM" id="Phobius"/>
    </source>
</evidence>
<feature type="transmembrane region" description="Helical" evidence="2">
    <location>
        <begin position="131"/>
        <end position="151"/>
    </location>
</feature>
<dbReference type="Proteomes" id="UP000820977">
    <property type="component" value="Unassembled WGS sequence"/>
</dbReference>
<dbReference type="Gene3D" id="2.60.169.10">
    <property type="entry name" value="Microviridae F protein"/>
    <property type="match status" value="1"/>
</dbReference>
<organism evidence="3 4">
    <name type="scientific">Xylanibacter caecicola</name>
    <dbReference type="NCBI Taxonomy" id="2736294"/>
    <lineage>
        <taxon>Bacteria</taxon>
        <taxon>Pseudomonadati</taxon>
        <taxon>Bacteroidota</taxon>
        <taxon>Bacteroidia</taxon>
        <taxon>Bacteroidales</taxon>
        <taxon>Prevotellaceae</taxon>
        <taxon>Xylanibacter</taxon>
    </lineage>
</organism>
<dbReference type="InterPro" id="IPR016184">
    <property type="entry name" value="Capsid/spike_ssDNA_virus"/>
</dbReference>
<keyword evidence="2" id="KW-1133">Transmembrane helix</keyword>
<feature type="transmembrane region" description="Helical" evidence="2">
    <location>
        <begin position="72"/>
        <end position="92"/>
    </location>
</feature>
<dbReference type="SUPFAM" id="SSF88645">
    <property type="entry name" value="ssDNA viruses"/>
    <property type="match status" value="1"/>
</dbReference>
<dbReference type="InterPro" id="IPR037002">
    <property type="entry name" value="Microviridae_protein_F_sf"/>
</dbReference>
<proteinExistence type="inferred from homology"/>
<dbReference type="RefSeq" id="WP_172345099.1">
    <property type="nucleotide sequence ID" value="NZ_CATJFF010000078.1"/>
</dbReference>
<reference evidence="3 4" key="1">
    <citation type="submission" date="2020-05" db="EMBL/GenBank/DDBJ databases">
        <title>Distinct polysaccharide utilization as determinants for interspecies competition between intestinal Prevotella spp.</title>
        <authorList>
            <person name="Galvez E.J.C."/>
            <person name="Iljazovic A."/>
            <person name="Strowig T."/>
        </authorList>
    </citation>
    <scope>NUCLEOTIDE SEQUENCE [LARGE SCALE GENOMIC DNA]</scope>
    <source>
        <strain evidence="3 4">PCHR</strain>
    </source>
</reference>
<dbReference type="EMBL" id="JABKKJ010000014">
    <property type="protein sequence ID" value="NPE25638.1"/>
    <property type="molecule type" value="Genomic_DNA"/>
</dbReference>
<accession>A0ABX2B598</accession>
<name>A0ABX2B598_9BACT</name>
<evidence type="ECO:0000256" key="1">
    <source>
        <dbReference type="ARBA" id="ARBA00009963"/>
    </source>
</evidence>
<dbReference type="InterPro" id="IPR003514">
    <property type="entry name" value="Microviridae_protein_F"/>
</dbReference>
<dbReference type="Pfam" id="PF02305">
    <property type="entry name" value="Phage_F"/>
    <property type="match status" value="1"/>
</dbReference>
<gene>
    <name evidence="3" type="ORF">HPS54_08955</name>
</gene>
<keyword evidence="4" id="KW-1185">Reference proteome</keyword>
<keyword evidence="2" id="KW-0812">Transmembrane</keyword>
<comment type="caution">
    <text evidence="3">The sequence shown here is derived from an EMBL/GenBank/DDBJ whole genome shotgun (WGS) entry which is preliminary data.</text>
</comment>
<evidence type="ECO:0000313" key="4">
    <source>
        <dbReference type="Proteomes" id="UP000820977"/>
    </source>
</evidence>
<comment type="similarity">
    <text evidence="1">Belongs to the microviridae F protein family.</text>
</comment>
<keyword evidence="2" id="KW-0472">Membrane</keyword>